<protein>
    <recommendedName>
        <fullName evidence="8">Zn(2)-C6 fungal-type domain-containing protein</fullName>
    </recommendedName>
</protein>
<dbReference type="EMBL" id="JAUEPR010000055">
    <property type="protein sequence ID" value="KAK0471060.1"/>
    <property type="molecule type" value="Genomic_DNA"/>
</dbReference>
<reference evidence="9" key="1">
    <citation type="submission" date="2023-06" db="EMBL/GenBank/DDBJ databases">
        <authorList>
            <consortium name="Lawrence Berkeley National Laboratory"/>
            <person name="Ahrendt S."/>
            <person name="Sahu N."/>
            <person name="Indic B."/>
            <person name="Wong-Bajracharya J."/>
            <person name="Merenyi Z."/>
            <person name="Ke H.-M."/>
            <person name="Monk M."/>
            <person name="Kocsube S."/>
            <person name="Drula E."/>
            <person name="Lipzen A."/>
            <person name="Balint B."/>
            <person name="Henrissat B."/>
            <person name="Andreopoulos B."/>
            <person name="Martin F.M."/>
            <person name="Harder C.B."/>
            <person name="Rigling D."/>
            <person name="Ford K.L."/>
            <person name="Foster G.D."/>
            <person name="Pangilinan J."/>
            <person name="Papanicolaou A."/>
            <person name="Barry K."/>
            <person name="LaButti K."/>
            <person name="Viragh M."/>
            <person name="Koriabine M."/>
            <person name="Yan M."/>
            <person name="Riley R."/>
            <person name="Champramary S."/>
            <person name="Plett K.L."/>
            <person name="Tsai I.J."/>
            <person name="Slot J."/>
            <person name="Sipos G."/>
            <person name="Plett J."/>
            <person name="Nagy L.G."/>
            <person name="Grigoriev I.V."/>
        </authorList>
    </citation>
    <scope>NUCLEOTIDE SEQUENCE</scope>
    <source>
        <strain evidence="9">ICMP 16352</strain>
    </source>
</reference>
<dbReference type="CDD" id="cd00067">
    <property type="entry name" value="GAL4"/>
    <property type="match status" value="1"/>
</dbReference>
<dbReference type="CDD" id="cd12148">
    <property type="entry name" value="fungal_TF_MHR"/>
    <property type="match status" value="1"/>
</dbReference>
<dbReference type="Proteomes" id="UP001175227">
    <property type="component" value="Unassembled WGS sequence"/>
</dbReference>
<dbReference type="GO" id="GO:0008270">
    <property type="term" value="F:zinc ion binding"/>
    <property type="evidence" value="ECO:0007669"/>
    <property type="project" value="InterPro"/>
</dbReference>
<sequence>MSGLTPSFYDTRVGLLQPSQDADDPWFQQNLNFYDYGQHQQPAQLVNGQSSMDPWQQQESYDSYDQIASNMLQSHLPPSAAQPPRKQPQKTPPNTKMHVLTARATDGNSDGGKIFRRRPGACTRCKQVKMKCDFAPGEQICHRCKPKGYHCVVESPKPKVYERERLLTEIRQKDAIIEELMKELHNPYLATPHSIDEYLESVSPSDRNNANVLAWLGRLKASVQINGENFKETSEETLGGSLYDQQCNLFARSTVQEHKEMPTQSTRVSDVPVEFRPGCEAQEIIPIPSTFHHFRISIKYTHIKLGYPGLRLGNSTGLNSAEILVLGIVTLGDAEKLFDIFYTYVHPFLALLDPVLITPKSTLARCPILFTVICAIASRYHPPKSSIYRVAMHFAKCSAANALVLDEMKSVELCQAFLLMSIYTVPEGSWDRDQTWLYIGIAVSIATALHLNQTPKSNSVTVTESEEREYLNRVRVWQFCFLLYQGIAIQIGKPSGWMMKEYTVIRHSGEWYRQSLYNLDYDVYLCGYSALVLIIARFHEEALLDQGKFINPLRGNLRDITMRYDAEIQNFMEEWQKKFKVGGARETMLRHSELHFYVAYFRLVMFSFGFHQVFHAGIETLYDYFFNKCLEYAQSVIRCMNENLAPSGFMRYAPDRQFMCAAFAVALLFKLLQPEFSSLLNEADKDEIVKLIGILITTFSSTDIAIDNRHTPMLYAKFLASVLGKYRYSGQGTALQHSQPFSPGHTETSMNIAGEVNKESSDNWRKSYVAQGYDSASFTFMPEATHAPGSWPTQFGSGAEFPRVLDANQNINGSGGVGNQPPGSMQDEAQISNQMFDNFEWLQRMLMPGLTWNSSERG</sequence>
<evidence type="ECO:0000256" key="7">
    <source>
        <dbReference type="SAM" id="MobiDB-lite"/>
    </source>
</evidence>
<comment type="caution">
    <text evidence="9">The sequence shown here is derived from an EMBL/GenBank/DDBJ whole genome shotgun (WGS) entry which is preliminary data.</text>
</comment>
<evidence type="ECO:0000256" key="5">
    <source>
        <dbReference type="ARBA" id="ARBA00023163"/>
    </source>
</evidence>
<dbReference type="InterPro" id="IPR036864">
    <property type="entry name" value="Zn2-C6_fun-type_DNA-bd_sf"/>
</dbReference>
<feature type="region of interest" description="Disordered" evidence="7">
    <location>
        <begin position="75"/>
        <end position="94"/>
    </location>
</feature>
<keyword evidence="10" id="KW-1185">Reference proteome</keyword>
<dbReference type="Gene3D" id="4.10.240.10">
    <property type="entry name" value="Zn(2)-C6 fungal-type DNA-binding domain"/>
    <property type="match status" value="1"/>
</dbReference>
<proteinExistence type="predicted"/>
<evidence type="ECO:0000256" key="6">
    <source>
        <dbReference type="ARBA" id="ARBA00023242"/>
    </source>
</evidence>
<dbReference type="PROSITE" id="PS50048">
    <property type="entry name" value="ZN2_CY6_FUNGAL_2"/>
    <property type="match status" value="1"/>
</dbReference>
<evidence type="ECO:0000256" key="4">
    <source>
        <dbReference type="ARBA" id="ARBA00023125"/>
    </source>
</evidence>
<evidence type="ECO:0000313" key="10">
    <source>
        <dbReference type="Proteomes" id="UP001175227"/>
    </source>
</evidence>
<dbReference type="GO" id="GO:0005634">
    <property type="term" value="C:nucleus"/>
    <property type="evidence" value="ECO:0007669"/>
    <property type="project" value="UniProtKB-SubCell"/>
</dbReference>
<gene>
    <name evidence="9" type="ORF">IW261DRAFT_1513660</name>
</gene>
<keyword evidence="2" id="KW-0479">Metal-binding</keyword>
<dbReference type="PANTHER" id="PTHR31845">
    <property type="entry name" value="FINGER DOMAIN PROTEIN, PUTATIVE-RELATED"/>
    <property type="match status" value="1"/>
</dbReference>
<evidence type="ECO:0000256" key="1">
    <source>
        <dbReference type="ARBA" id="ARBA00004123"/>
    </source>
</evidence>
<keyword evidence="5" id="KW-0804">Transcription</keyword>
<dbReference type="GO" id="GO:0000976">
    <property type="term" value="F:transcription cis-regulatory region binding"/>
    <property type="evidence" value="ECO:0007669"/>
    <property type="project" value="TreeGrafter"/>
</dbReference>
<evidence type="ECO:0000256" key="3">
    <source>
        <dbReference type="ARBA" id="ARBA00023015"/>
    </source>
</evidence>
<evidence type="ECO:0000313" key="9">
    <source>
        <dbReference type="EMBL" id="KAK0471060.1"/>
    </source>
</evidence>
<dbReference type="InterPro" id="IPR051089">
    <property type="entry name" value="prtT"/>
</dbReference>
<comment type="subcellular location">
    <subcellularLocation>
        <location evidence="1">Nucleus</location>
    </subcellularLocation>
</comment>
<dbReference type="InterPro" id="IPR001138">
    <property type="entry name" value="Zn2Cys6_DnaBD"/>
</dbReference>
<accession>A0AA39UA06</accession>
<feature type="domain" description="Zn(2)-C6 fungal-type" evidence="8">
    <location>
        <begin position="121"/>
        <end position="153"/>
    </location>
</feature>
<dbReference type="InterPro" id="IPR007219">
    <property type="entry name" value="XnlR_reg_dom"/>
</dbReference>
<dbReference type="AlphaFoldDB" id="A0AA39UA06"/>
<name>A0AA39UA06_9AGAR</name>
<evidence type="ECO:0000256" key="2">
    <source>
        <dbReference type="ARBA" id="ARBA00022723"/>
    </source>
</evidence>
<keyword evidence="6" id="KW-0539">Nucleus</keyword>
<dbReference type="PANTHER" id="PTHR31845:SF19">
    <property type="entry name" value="TRANSCRIPTION FACTOR DOMAIN-CONTAINING PROTEIN"/>
    <property type="match status" value="1"/>
</dbReference>
<keyword evidence="4" id="KW-0238">DNA-binding</keyword>
<dbReference type="GO" id="GO:0006351">
    <property type="term" value="P:DNA-templated transcription"/>
    <property type="evidence" value="ECO:0007669"/>
    <property type="project" value="InterPro"/>
</dbReference>
<dbReference type="SUPFAM" id="SSF57701">
    <property type="entry name" value="Zn2/Cys6 DNA-binding domain"/>
    <property type="match status" value="1"/>
</dbReference>
<dbReference type="SMART" id="SM00066">
    <property type="entry name" value="GAL4"/>
    <property type="match status" value="1"/>
</dbReference>
<dbReference type="Pfam" id="PF04082">
    <property type="entry name" value="Fungal_trans"/>
    <property type="match status" value="1"/>
</dbReference>
<dbReference type="Pfam" id="PF00172">
    <property type="entry name" value="Zn_clus"/>
    <property type="match status" value="1"/>
</dbReference>
<organism evidence="9 10">
    <name type="scientific">Armillaria novae-zelandiae</name>
    <dbReference type="NCBI Taxonomy" id="153914"/>
    <lineage>
        <taxon>Eukaryota</taxon>
        <taxon>Fungi</taxon>
        <taxon>Dikarya</taxon>
        <taxon>Basidiomycota</taxon>
        <taxon>Agaricomycotina</taxon>
        <taxon>Agaricomycetes</taxon>
        <taxon>Agaricomycetidae</taxon>
        <taxon>Agaricales</taxon>
        <taxon>Marasmiineae</taxon>
        <taxon>Physalacriaceae</taxon>
        <taxon>Armillaria</taxon>
    </lineage>
</organism>
<dbReference type="PROSITE" id="PS00463">
    <property type="entry name" value="ZN2_CY6_FUNGAL_1"/>
    <property type="match status" value="1"/>
</dbReference>
<dbReference type="GO" id="GO:0000981">
    <property type="term" value="F:DNA-binding transcription factor activity, RNA polymerase II-specific"/>
    <property type="evidence" value="ECO:0007669"/>
    <property type="project" value="InterPro"/>
</dbReference>
<keyword evidence="3" id="KW-0805">Transcription regulation</keyword>
<evidence type="ECO:0000259" key="8">
    <source>
        <dbReference type="PROSITE" id="PS50048"/>
    </source>
</evidence>